<reference evidence="7 8" key="1">
    <citation type="submission" date="2024-07" db="EMBL/GenBank/DDBJ databases">
        <title>Section-level genome sequencing and comparative genomics of Aspergillus sections Usti and Cavernicolus.</title>
        <authorList>
            <consortium name="Lawrence Berkeley National Laboratory"/>
            <person name="Nybo J.L."/>
            <person name="Vesth T.C."/>
            <person name="Theobald S."/>
            <person name="Frisvad J.C."/>
            <person name="Larsen T.O."/>
            <person name="Kjaerboelling I."/>
            <person name="Rothschild-Mancinelli K."/>
            <person name="Lyhne E.K."/>
            <person name="Kogle M.E."/>
            <person name="Barry K."/>
            <person name="Clum A."/>
            <person name="Na H."/>
            <person name="Ledsgaard L."/>
            <person name="Lin J."/>
            <person name="Lipzen A."/>
            <person name="Kuo A."/>
            <person name="Riley R."/>
            <person name="Mondo S."/>
            <person name="LaButti K."/>
            <person name="Haridas S."/>
            <person name="Pangalinan J."/>
            <person name="Salamov A.A."/>
            <person name="Simmons B.A."/>
            <person name="Magnuson J.K."/>
            <person name="Chen J."/>
            <person name="Drula E."/>
            <person name="Henrissat B."/>
            <person name="Wiebenga A."/>
            <person name="Lubbers R.J."/>
            <person name="Gomes A.C."/>
            <person name="Makela M.R."/>
            <person name="Stajich J."/>
            <person name="Grigoriev I.V."/>
            <person name="Mortensen U.H."/>
            <person name="De vries R.P."/>
            <person name="Baker S.E."/>
            <person name="Andersen M.R."/>
        </authorList>
    </citation>
    <scope>NUCLEOTIDE SEQUENCE [LARGE SCALE GENOMIC DNA]</scope>
    <source>
        <strain evidence="7 8">CBS 600.67</strain>
    </source>
</reference>
<evidence type="ECO:0000256" key="3">
    <source>
        <dbReference type="ARBA" id="ARBA00023163"/>
    </source>
</evidence>
<keyword evidence="1" id="KW-0805">Transcription regulation</keyword>
<name>A0ABR4I1Q9_9EURO</name>
<accession>A0ABR4I1Q9</accession>
<organism evidence="7 8">
    <name type="scientific">Aspergillus cavernicola</name>
    <dbReference type="NCBI Taxonomy" id="176166"/>
    <lineage>
        <taxon>Eukaryota</taxon>
        <taxon>Fungi</taxon>
        <taxon>Dikarya</taxon>
        <taxon>Ascomycota</taxon>
        <taxon>Pezizomycotina</taxon>
        <taxon>Eurotiomycetes</taxon>
        <taxon>Eurotiomycetidae</taxon>
        <taxon>Eurotiales</taxon>
        <taxon>Aspergillaceae</taxon>
        <taxon>Aspergillus</taxon>
        <taxon>Aspergillus subgen. Nidulantes</taxon>
    </lineage>
</organism>
<evidence type="ECO:0000313" key="7">
    <source>
        <dbReference type="EMBL" id="KAL2820813.1"/>
    </source>
</evidence>
<evidence type="ECO:0000259" key="6">
    <source>
        <dbReference type="PROSITE" id="PS00463"/>
    </source>
</evidence>
<dbReference type="EMBL" id="JBFXLS010000068">
    <property type="protein sequence ID" value="KAL2820813.1"/>
    <property type="molecule type" value="Genomic_DNA"/>
</dbReference>
<dbReference type="Gene3D" id="4.10.240.10">
    <property type="entry name" value="Zn(2)-C6 fungal-type DNA-binding domain"/>
    <property type="match status" value="1"/>
</dbReference>
<proteinExistence type="predicted"/>
<evidence type="ECO:0000256" key="2">
    <source>
        <dbReference type="ARBA" id="ARBA00023125"/>
    </source>
</evidence>
<keyword evidence="3" id="KW-0804">Transcription</keyword>
<sequence>MAEMTDPNCTTASTDAISAYTADSVRPQFRLACEECHVRKIRCEPSLKESGGSCEPCRLNQRRCFFSLRSKIGRPRKKTPSAKQQRSPPPTSFPLAELLPDYQVLDDIPDSGPGGRDAFGRQLLTSECFGAHGDLFMPDLTQLSDLLQADPLAVESPPAESDSETCTLGGGERGFLDALKLYSDIHNDINATALDLLAEIDQDKLWSILQLFEDLIQTACTLQPTSSSSLLQRIDRPESGIIRVALMEATQVSIHVIQFNFQLHNTISPADGGVRCPLEESSDSSSSSNKAAGCNCLVLMDERQLRLQLKSLELLVRLEYSLVRFRYFLSRADCFHASTSQRLISQRVCKCWAESIPEIATARFQISALMEKFRRLWD</sequence>
<keyword evidence="4" id="KW-0539">Nucleus</keyword>
<evidence type="ECO:0000256" key="5">
    <source>
        <dbReference type="SAM" id="MobiDB-lite"/>
    </source>
</evidence>
<dbReference type="CDD" id="cd00067">
    <property type="entry name" value="GAL4"/>
    <property type="match status" value="1"/>
</dbReference>
<feature type="region of interest" description="Disordered" evidence="5">
    <location>
        <begin position="73"/>
        <end position="93"/>
    </location>
</feature>
<keyword evidence="2" id="KW-0238">DNA-binding</keyword>
<dbReference type="SUPFAM" id="SSF57701">
    <property type="entry name" value="Zn2/Cys6 DNA-binding domain"/>
    <property type="match status" value="1"/>
</dbReference>
<comment type="caution">
    <text evidence="7">The sequence shown here is derived from an EMBL/GenBank/DDBJ whole genome shotgun (WGS) entry which is preliminary data.</text>
</comment>
<dbReference type="PROSITE" id="PS00463">
    <property type="entry name" value="ZN2_CY6_FUNGAL_1"/>
    <property type="match status" value="1"/>
</dbReference>
<protein>
    <recommendedName>
        <fullName evidence="6">Zn(2)-C6 fungal-type domain-containing protein</fullName>
    </recommendedName>
</protein>
<dbReference type="InterPro" id="IPR036864">
    <property type="entry name" value="Zn2-C6_fun-type_DNA-bd_sf"/>
</dbReference>
<evidence type="ECO:0000256" key="4">
    <source>
        <dbReference type="ARBA" id="ARBA00023242"/>
    </source>
</evidence>
<dbReference type="InterPro" id="IPR001138">
    <property type="entry name" value="Zn2Cys6_DnaBD"/>
</dbReference>
<keyword evidence="8" id="KW-1185">Reference proteome</keyword>
<evidence type="ECO:0000313" key="8">
    <source>
        <dbReference type="Proteomes" id="UP001610335"/>
    </source>
</evidence>
<gene>
    <name evidence="7" type="ORF">BDW59DRAFT_164507</name>
</gene>
<feature type="domain" description="Zn(2)-C6 fungal-type" evidence="6">
    <location>
        <begin position="32"/>
        <end position="64"/>
    </location>
</feature>
<dbReference type="Proteomes" id="UP001610335">
    <property type="component" value="Unassembled WGS sequence"/>
</dbReference>
<evidence type="ECO:0000256" key="1">
    <source>
        <dbReference type="ARBA" id="ARBA00023015"/>
    </source>
</evidence>